<dbReference type="Pfam" id="PF00144">
    <property type="entry name" value="Beta-lactamase"/>
    <property type="match status" value="1"/>
</dbReference>
<dbReference type="GeneID" id="78288169"/>
<dbReference type="SUPFAM" id="SSF56601">
    <property type="entry name" value="beta-lactamase/transpeptidase-like"/>
    <property type="match status" value="1"/>
</dbReference>
<evidence type="ECO:0000313" key="3">
    <source>
        <dbReference type="Proteomes" id="UP000198558"/>
    </source>
</evidence>
<gene>
    <name evidence="2" type="ORF">SAMN04489758_1103</name>
</gene>
<dbReference type="EMBL" id="FOIN01000010">
    <property type="protein sequence ID" value="SET41525.1"/>
    <property type="molecule type" value="Genomic_DNA"/>
</dbReference>
<dbReference type="InterPro" id="IPR012338">
    <property type="entry name" value="Beta-lactam/transpept-like"/>
</dbReference>
<dbReference type="AlphaFoldDB" id="A0A1I0EAX6"/>
<dbReference type="OrthoDB" id="9773047at2"/>
<dbReference type="InterPro" id="IPR001466">
    <property type="entry name" value="Beta-lactam-related"/>
</dbReference>
<dbReference type="Gene3D" id="3.40.710.10">
    <property type="entry name" value="DD-peptidase/beta-lactamase superfamily"/>
    <property type="match status" value="1"/>
</dbReference>
<dbReference type="RefSeq" id="WP_092353402.1">
    <property type="nucleotide sequence ID" value="NZ_FOIN01000010.1"/>
</dbReference>
<accession>A0A1I0EAX6</accession>
<dbReference type="InterPro" id="IPR050789">
    <property type="entry name" value="Diverse_Enzym_Activities"/>
</dbReference>
<proteinExistence type="predicted"/>
<evidence type="ECO:0000313" key="2">
    <source>
        <dbReference type="EMBL" id="SET41525.1"/>
    </source>
</evidence>
<organism evidence="2 3">
    <name type="scientific">Thomasclavelia cocleata</name>
    <dbReference type="NCBI Taxonomy" id="69824"/>
    <lineage>
        <taxon>Bacteria</taxon>
        <taxon>Bacillati</taxon>
        <taxon>Bacillota</taxon>
        <taxon>Erysipelotrichia</taxon>
        <taxon>Erysipelotrichales</taxon>
        <taxon>Coprobacillaceae</taxon>
        <taxon>Thomasclavelia</taxon>
    </lineage>
</organism>
<keyword evidence="3" id="KW-1185">Reference proteome</keyword>
<dbReference type="PANTHER" id="PTHR43283:SF7">
    <property type="entry name" value="BETA-LACTAMASE-RELATED DOMAIN-CONTAINING PROTEIN"/>
    <property type="match status" value="1"/>
</dbReference>
<protein>
    <submittedName>
        <fullName evidence="2">Beta-lactamase</fullName>
    </submittedName>
</protein>
<evidence type="ECO:0000259" key="1">
    <source>
        <dbReference type="Pfam" id="PF00144"/>
    </source>
</evidence>
<dbReference type="Proteomes" id="UP000198558">
    <property type="component" value="Unassembled WGS sequence"/>
</dbReference>
<name>A0A1I0EAX6_9FIRM</name>
<feature type="domain" description="Beta-lactamase-related" evidence="1">
    <location>
        <begin position="21"/>
        <end position="299"/>
    </location>
</feature>
<dbReference type="PANTHER" id="PTHR43283">
    <property type="entry name" value="BETA-LACTAMASE-RELATED"/>
    <property type="match status" value="1"/>
</dbReference>
<sequence length="323" mass="36963">MNKEEFHNIVIEQQPNICQIVCYKDNKNIYSDVWNNYKENDAVHIMSVTKSIVSLLVGICIDKDLIKSIDDKILDYFPNYKVKRGEKTIFNVTIKHLMTMKTPLKCKYDPWVKVCSSDDWTIASLDFIGGRKGITNEFKYNTVCLHVLTGIIAKVSNMTPVEFANIYLFEPLGIVKHKHYLAETAEEHKAFTMSKAPKEHIWFEDPQGVGTAGYGLCMSASDLAKIGLLCLNNGKYNGRQIVSEKWIKEMVEVTHTADEQFRNMSYGLLWWIIDSKKGIYAAIGNSGNIIYINNSNNFVCGITGYFKPTIFDRVDFILKYLDK</sequence>
<reference evidence="3" key="1">
    <citation type="submission" date="2016-10" db="EMBL/GenBank/DDBJ databases">
        <authorList>
            <person name="Varghese N."/>
            <person name="Submissions S."/>
        </authorList>
    </citation>
    <scope>NUCLEOTIDE SEQUENCE [LARGE SCALE GENOMIC DNA]</scope>
    <source>
        <strain evidence="3">DSM 1551</strain>
    </source>
</reference>